<gene>
    <name evidence="8" type="ORF">EAS64_38195</name>
</gene>
<proteinExistence type="inferred from homology"/>
<dbReference type="PANTHER" id="PTHR43014:SF2">
    <property type="entry name" value="MERCURIC REDUCTASE"/>
    <property type="match status" value="1"/>
</dbReference>
<keyword evidence="4" id="KW-0560">Oxidoreductase</keyword>
<dbReference type="EMBL" id="RPFW01000009">
    <property type="protein sequence ID" value="TVZ00455.1"/>
    <property type="molecule type" value="Genomic_DNA"/>
</dbReference>
<feature type="binding site" evidence="5">
    <location>
        <position position="197"/>
    </location>
    <ligand>
        <name>NAD(+)</name>
        <dbReference type="ChEBI" id="CHEBI:57540"/>
    </ligand>
</feature>
<dbReference type="AlphaFoldDB" id="A0A6P2BQL1"/>
<evidence type="ECO:0000256" key="5">
    <source>
        <dbReference type="PIRSR" id="PIRSR000350-3"/>
    </source>
</evidence>
<evidence type="ECO:0000256" key="2">
    <source>
        <dbReference type="ARBA" id="ARBA00022630"/>
    </source>
</evidence>
<dbReference type="Pfam" id="PF02852">
    <property type="entry name" value="Pyr_redox_dim"/>
    <property type="match status" value="1"/>
</dbReference>
<evidence type="ECO:0000256" key="3">
    <source>
        <dbReference type="ARBA" id="ARBA00022827"/>
    </source>
</evidence>
<keyword evidence="5" id="KW-0520">NAD</keyword>
<dbReference type="InterPro" id="IPR016156">
    <property type="entry name" value="FAD/NAD-linked_Rdtase_dimer_sf"/>
</dbReference>
<name>A0A6P2BQL1_9ACTN</name>
<keyword evidence="9" id="KW-1185">Reference proteome</keyword>
<keyword evidence="2" id="KW-0285">Flavoprotein</keyword>
<dbReference type="Proteomes" id="UP000460272">
    <property type="component" value="Unassembled WGS sequence"/>
</dbReference>
<feature type="domain" description="Pyridine nucleotide-disulphide oxidoreductase dimerisation" evidence="6">
    <location>
        <begin position="339"/>
        <end position="446"/>
    </location>
</feature>
<evidence type="ECO:0000313" key="9">
    <source>
        <dbReference type="Proteomes" id="UP000460272"/>
    </source>
</evidence>
<dbReference type="InterPro" id="IPR004099">
    <property type="entry name" value="Pyr_nucl-diS_OxRdtase_dimer"/>
</dbReference>
<evidence type="ECO:0000259" key="6">
    <source>
        <dbReference type="Pfam" id="PF02852"/>
    </source>
</evidence>
<dbReference type="PIRSF" id="PIRSF000350">
    <property type="entry name" value="Mercury_reductase_MerA"/>
    <property type="match status" value="1"/>
</dbReference>
<protein>
    <submittedName>
        <fullName evidence="8">NAD(P)/FAD-dependent oxidoreductase</fullName>
    </submittedName>
</protein>
<evidence type="ECO:0000256" key="1">
    <source>
        <dbReference type="ARBA" id="ARBA00007532"/>
    </source>
</evidence>
<dbReference type="RefSeq" id="WP_145861288.1">
    <property type="nucleotide sequence ID" value="NZ_RPFW01000009.1"/>
</dbReference>
<evidence type="ECO:0000313" key="8">
    <source>
        <dbReference type="EMBL" id="TVZ00455.1"/>
    </source>
</evidence>
<organism evidence="8 9">
    <name type="scientific">Trebonia kvetii</name>
    <dbReference type="NCBI Taxonomy" id="2480626"/>
    <lineage>
        <taxon>Bacteria</taxon>
        <taxon>Bacillati</taxon>
        <taxon>Actinomycetota</taxon>
        <taxon>Actinomycetes</taxon>
        <taxon>Streptosporangiales</taxon>
        <taxon>Treboniaceae</taxon>
        <taxon>Trebonia</taxon>
    </lineage>
</organism>
<evidence type="ECO:0000259" key="7">
    <source>
        <dbReference type="Pfam" id="PF07992"/>
    </source>
</evidence>
<comment type="caution">
    <text evidence="8">The sequence shown here is derived from an EMBL/GenBank/DDBJ whole genome shotgun (WGS) entry which is preliminary data.</text>
</comment>
<reference evidence="8 9" key="1">
    <citation type="submission" date="2018-11" db="EMBL/GenBank/DDBJ databases">
        <title>Trebonia kvetii gen.nov., sp.nov., a novel acidophilic actinobacterium, and proposal of the new actinobacterial family Treboniaceae fam. nov.</title>
        <authorList>
            <person name="Rapoport D."/>
            <person name="Sagova-Mareckova M."/>
            <person name="Sedlacek I."/>
            <person name="Provaznik J."/>
            <person name="Kralova S."/>
            <person name="Pavlinic D."/>
            <person name="Benes V."/>
            <person name="Kopecky J."/>
        </authorList>
    </citation>
    <scope>NUCLEOTIDE SEQUENCE [LARGE SCALE GENOMIC DNA]</scope>
    <source>
        <strain evidence="8 9">15Tr583</strain>
    </source>
</reference>
<comment type="cofactor">
    <cofactor evidence="5">
        <name>FAD</name>
        <dbReference type="ChEBI" id="CHEBI:57692"/>
    </cofactor>
    <text evidence="5">Binds 1 FAD per subunit.</text>
</comment>
<dbReference type="InterPro" id="IPR001100">
    <property type="entry name" value="Pyr_nuc-diS_OxRdtase"/>
</dbReference>
<dbReference type="SUPFAM" id="SSF51905">
    <property type="entry name" value="FAD/NAD(P)-binding domain"/>
    <property type="match status" value="1"/>
</dbReference>
<dbReference type="GO" id="GO:0003955">
    <property type="term" value="F:NAD(P)H dehydrogenase (quinone) activity"/>
    <property type="evidence" value="ECO:0007669"/>
    <property type="project" value="TreeGrafter"/>
</dbReference>
<evidence type="ECO:0000256" key="4">
    <source>
        <dbReference type="ARBA" id="ARBA00023002"/>
    </source>
</evidence>
<dbReference type="InterPro" id="IPR036188">
    <property type="entry name" value="FAD/NAD-bd_sf"/>
</dbReference>
<sequence>MRVLVVGAGPAGATAALQARELGADVTLLEAEQVGGTNINRGPTPVRTLARAARLARDWSSWERFGLQGPRPVPNLDAVLANSARVARYAHDKKDIAGRLRHGGIELADHLGPVQFTDPHTVAAGDGRSWYGDRVIVAVGCRAAPLPVPGGELALTYLDILTLKALPREVAVIGGADTGCQIASIFADFGADVLLVEAGPRLVPGADASISAALSLAFEAKGMKVATGTRVQALEPGGGQVSVRFAPGGAVQHATAEAVFAAVGWPANLRDLDLDAAGVDSGPRAIPVDDYLRTNVGHIFAAGDVNGRTKLVQTARLEGRTAAWNAVRGPSRQMAYAAVPSGSFTDPEYGSVGMTEDQAARDHESAVGIARYDDLVRPVADGRPDGFCKLIADRRTHAILGAHVLGEYSAETVQVVATAMAAGMSVEQLAEMQFAFPTFTEAVSMAAQKACRAIGIGQFPPAWSYLGPEE</sequence>
<dbReference type="OrthoDB" id="9800167at2"/>
<feature type="binding site" evidence="5">
    <location>
        <position position="264"/>
    </location>
    <ligand>
        <name>NAD(+)</name>
        <dbReference type="ChEBI" id="CHEBI:57540"/>
    </ligand>
</feature>
<dbReference type="SUPFAM" id="SSF55424">
    <property type="entry name" value="FAD/NAD-linked reductases, dimerisation (C-terminal) domain"/>
    <property type="match status" value="1"/>
</dbReference>
<comment type="similarity">
    <text evidence="1">Belongs to the class-I pyridine nucleotide-disulfide oxidoreductase family.</text>
</comment>
<dbReference type="FunFam" id="3.30.390.30:FF:000001">
    <property type="entry name" value="Dihydrolipoyl dehydrogenase"/>
    <property type="match status" value="1"/>
</dbReference>
<dbReference type="PANTHER" id="PTHR43014">
    <property type="entry name" value="MERCURIC REDUCTASE"/>
    <property type="match status" value="1"/>
</dbReference>
<dbReference type="Pfam" id="PF07992">
    <property type="entry name" value="Pyr_redox_2"/>
    <property type="match status" value="1"/>
</dbReference>
<feature type="binding site" evidence="5">
    <location>
        <position position="304"/>
    </location>
    <ligand>
        <name>FAD</name>
        <dbReference type="ChEBI" id="CHEBI:57692"/>
    </ligand>
</feature>
<dbReference type="PRINTS" id="PR00368">
    <property type="entry name" value="FADPNR"/>
</dbReference>
<dbReference type="Gene3D" id="3.50.50.60">
    <property type="entry name" value="FAD/NAD(P)-binding domain"/>
    <property type="match status" value="2"/>
</dbReference>
<dbReference type="GO" id="GO:0050660">
    <property type="term" value="F:flavin adenine dinucleotide binding"/>
    <property type="evidence" value="ECO:0007669"/>
    <property type="project" value="TreeGrafter"/>
</dbReference>
<keyword evidence="5" id="KW-0547">Nucleotide-binding</keyword>
<dbReference type="Gene3D" id="3.30.390.30">
    <property type="match status" value="1"/>
</dbReference>
<accession>A0A6P2BQL1</accession>
<dbReference type="InterPro" id="IPR023753">
    <property type="entry name" value="FAD/NAD-binding_dom"/>
</dbReference>
<feature type="binding site" evidence="5">
    <location>
        <position position="112"/>
    </location>
    <ligand>
        <name>FAD</name>
        <dbReference type="ChEBI" id="CHEBI:57692"/>
    </ligand>
</feature>
<dbReference type="PRINTS" id="PR00411">
    <property type="entry name" value="PNDRDTASEI"/>
</dbReference>
<keyword evidence="3 5" id="KW-0274">FAD</keyword>
<feature type="domain" description="FAD/NAD(P)-binding" evidence="7">
    <location>
        <begin position="1"/>
        <end position="319"/>
    </location>
</feature>